<name>A0AA92W629_9BACT</name>
<protein>
    <recommendedName>
        <fullName evidence="4">DUF3298 domain-containing protein</fullName>
    </recommendedName>
</protein>
<sequence length="373" mass="43194">MKTFVKYLFIAFFLLFSTNGFAQKSLTDFMDGMKNSSNPEQFVPQIKKELTPYLNGPGSRKTIKEAFQYFLGKNDKIATCIGYLLCQSGRDPKEWYEIIKQLPAPKKFYYQDEDCKDDEETIYGGCLHDVILFSDGRVVILNIPEADIDNYDNLVSLTSRMPEFVNDFYYNNKQAFLYDPSGKCMFGYFKEKGTEIYDNMNPDCSVFERPARDNRLHQYKDNLQYELVAGINLDFNTGIFKPSYYGYDTSDEAIKAKGQKKAEAIQIAKKKIQDAARNKHAQMEKVLVQKYGRKAFDAMEDFRPYIGMPEGIVREYKLVMKDVNFIAYGFVRVESGYKVYLPTRLFAMTASYINARFPRAIYTKNGKVAAIKW</sequence>
<dbReference type="RefSeq" id="WP_118064913.1">
    <property type="nucleotide sequence ID" value="NZ_QSAG01000014.1"/>
</dbReference>
<accession>A0AA92W629</accession>
<evidence type="ECO:0000313" key="2">
    <source>
        <dbReference type="EMBL" id="RGW42601.1"/>
    </source>
</evidence>
<feature type="signal peptide" evidence="1">
    <location>
        <begin position="1"/>
        <end position="22"/>
    </location>
</feature>
<dbReference type="EMBL" id="QSAG01000014">
    <property type="protein sequence ID" value="RGW42601.1"/>
    <property type="molecule type" value="Genomic_DNA"/>
</dbReference>
<evidence type="ECO:0008006" key="4">
    <source>
        <dbReference type="Google" id="ProtNLM"/>
    </source>
</evidence>
<gene>
    <name evidence="2" type="ORF">DWV76_08495</name>
</gene>
<proteinExistence type="predicted"/>
<evidence type="ECO:0000256" key="1">
    <source>
        <dbReference type="SAM" id="SignalP"/>
    </source>
</evidence>
<keyword evidence="1" id="KW-0732">Signal</keyword>
<evidence type="ECO:0000313" key="3">
    <source>
        <dbReference type="Proteomes" id="UP000283785"/>
    </source>
</evidence>
<organism evidence="2 3">
    <name type="scientific">Segatella copri</name>
    <dbReference type="NCBI Taxonomy" id="165179"/>
    <lineage>
        <taxon>Bacteria</taxon>
        <taxon>Pseudomonadati</taxon>
        <taxon>Bacteroidota</taxon>
        <taxon>Bacteroidia</taxon>
        <taxon>Bacteroidales</taxon>
        <taxon>Prevotellaceae</taxon>
        <taxon>Segatella</taxon>
    </lineage>
</organism>
<dbReference type="Proteomes" id="UP000283785">
    <property type="component" value="Unassembled WGS sequence"/>
</dbReference>
<feature type="chain" id="PRO_5041734518" description="DUF3298 domain-containing protein" evidence="1">
    <location>
        <begin position="23"/>
        <end position="373"/>
    </location>
</feature>
<dbReference type="AlphaFoldDB" id="A0AA92W629"/>
<comment type="caution">
    <text evidence="2">The sequence shown here is derived from an EMBL/GenBank/DDBJ whole genome shotgun (WGS) entry which is preliminary data.</text>
</comment>
<reference evidence="2 3" key="1">
    <citation type="submission" date="2018-08" db="EMBL/GenBank/DDBJ databases">
        <title>A genome reference for cultivated species of the human gut microbiota.</title>
        <authorList>
            <person name="Zou Y."/>
            <person name="Xue W."/>
            <person name="Luo G."/>
        </authorList>
    </citation>
    <scope>NUCLEOTIDE SEQUENCE [LARGE SCALE GENOMIC DNA]</scope>
    <source>
        <strain evidence="2 3">AF12-50</strain>
    </source>
</reference>